<evidence type="ECO:0000256" key="1">
    <source>
        <dbReference type="ARBA" id="ARBA00009195"/>
    </source>
</evidence>
<dbReference type="GO" id="GO:0004553">
    <property type="term" value="F:hydrolase activity, hydrolyzing O-glycosyl compounds"/>
    <property type="evidence" value="ECO:0007669"/>
    <property type="project" value="InterPro"/>
</dbReference>
<feature type="domain" description="Reelin" evidence="3">
    <location>
        <begin position="62"/>
        <end position="185"/>
    </location>
</feature>
<dbReference type="Pfam" id="PF00232">
    <property type="entry name" value="Glyco_hydro_1"/>
    <property type="match status" value="1"/>
</dbReference>
<gene>
    <name evidence="4" type="primary">LCT</name>
    <name evidence="4" type="ORF">BLAG_LOCUS20154</name>
</gene>
<dbReference type="SUPFAM" id="SSF56672">
    <property type="entry name" value="DNA/RNA polymerases"/>
    <property type="match status" value="1"/>
</dbReference>
<organism evidence="4 5">
    <name type="scientific">Branchiostoma lanceolatum</name>
    <name type="common">Common lancelet</name>
    <name type="synonym">Amphioxus lanceolatum</name>
    <dbReference type="NCBI Taxonomy" id="7740"/>
    <lineage>
        <taxon>Eukaryota</taxon>
        <taxon>Metazoa</taxon>
        <taxon>Chordata</taxon>
        <taxon>Cephalochordata</taxon>
        <taxon>Leptocardii</taxon>
        <taxon>Amphioxiformes</taxon>
        <taxon>Branchiostomatidae</taxon>
        <taxon>Branchiostoma</taxon>
    </lineage>
</organism>
<dbReference type="InterPro" id="IPR017853">
    <property type="entry name" value="GH"/>
</dbReference>
<feature type="signal peptide" evidence="2">
    <location>
        <begin position="1"/>
        <end position="47"/>
    </location>
</feature>
<dbReference type="InterPro" id="IPR001360">
    <property type="entry name" value="Glyco_hydro_1"/>
</dbReference>
<dbReference type="PANTHER" id="PTHR47027">
    <property type="entry name" value="REVERSE TRANSCRIPTASE DOMAIN-CONTAINING PROTEIN"/>
    <property type="match status" value="1"/>
</dbReference>
<keyword evidence="2" id="KW-0732">Signal</keyword>
<keyword evidence="5" id="KW-1185">Reference proteome</keyword>
<feature type="chain" id="PRO_5035454741" evidence="2">
    <location>
        <begin position="48"/>
        <end position="608"/>
    </location>
</feature>
<evidence type="ECO:0000259" key="3">
    <source>
        <dbReference type="Pfam" id="PF02014"/>
    </source>
</evidence>
<dbReference type="SUPFAM" id="SSF51445">
    <property type="entry name" value="(Trans)glycosidases"/>
    <property type="match status" value="1"/>
</dbReference>
<dbReference type="AlphaFoldDB" id="A0A8K0EUJ9"/>
<reference evidence="4" key="1">
    <citation type="submission" date="2022-01" db="EMBL/GenBank/DDBJ databases">
        <authorList>
            <person name="Braso-Vives M."/>
        </authorList>
    </citation>
    <scope>NUCLEOTIDE SEQUENCE</scope>
</reference>
<evidence type="ECO:0000256" key="2">
    <source>
        <dbReference type="SAM" id="SignalP"/>
    </source>
</evidence>
<dbReference type="EMBL" id="OV696690">
    <property type="protein sequence ID" value="CAH1266596.1"/>
    <property type="molecule type" value="Genomic_DNA"/>
</dbReference>
<dbReference type="GO" id="GO:0005975">
    <property type="term" value="P:carbohydrate metabolic process"/>
    <property type="evidence" value="ECO:0007669"/>
    <property type="project" value="InterPro"/>
</dbReference>
<dbReference type="Gene3D" id="2.60.40.4060">
    <property type="entry name" value="Reeler domain"/>
    <property type="match status" value="1"/>
</dbReference>
<dbReference type="CDD" id="cd08544">
    <property type="entry name" value="Reeler"/>
    <property type="match status" value="1"/>
</dbReference>
<protein>
    <submittedName>
        <fullName evidence="4">LCT protein</fullName>
    </submittedName>
</protein>
<sequence>MNVQDPEGSSAQPAKQCTVHGHSVGHLKMKWLVLLALLFLTAGLCSATPTPCWLQGADESACAGMMLTRATASPQTTPSPYRLSADYDKEHHRFNVRVAGDQFRSVLLQARRPGSTEPVGTFLPPSQHSGLKRITCSSQGDTITNRRPLRTNEVRLTWEMPEGERKLGEIYFVATVVRRCNRYWVGVQSESVAELTRFIFWPGSVPEGYLWSTATASYQIEGAWNRAGKGESMWDHYAHSLGAYEGDEATKSYDYAFDLIHRGKLMNILQAYGVPEKLVTAIGATYSQTWAKVRTPDGDTETFQILAGVLQGDTLAPFLFVVALDYALRCAIDGREEQLGFTLKRRASRRVPARTVTDFDFADDLALISDTAERACILLAEVERHCRRIGLQLNAKKTKVMAYNTTDEKVTSLDGTQLEVVKDFRYLGGWIASTAHDIRVRRALAWSTLHSMRRVWESNMDNKLKRRLFVSTVECVLLYGSETWTLTVQDERSLDGMYTRMLRKVLNVTWEDRITNSVLYGDLPRLSQKIRHRRMALAGHCVRHTELTASQLILWEPTDGRRKRGRRRTTLIDNLKRDAGLSDISTTELRSLMEDRTEWSRRTHCLPR</sequence>
<evidence type="ECO:0000313" key="5">
    <source>
        <dbReference type="Proteomes" id="UP000838412"/>
    </source>
</evidence>
<proteinExistence type="inferred from homology"/>
<accession>A0A8K0EUJ9</accession>
<dbReference type="Proteomes" id="UP000838412">
    <property type="component" value="Chromosome 5"/>
</dbReference>
<name>A0A8K0EUJ9_BRALA</name>
<dbReference type="Pfam" id="PF02014">
    <property type="entry name" value="Reeler"/>
    <property type="match status" value="1"/>
</dbReference>
<evidence type="ECO:0000313" key="4">
    <source>
        <dbReference type="EMBL" id="CAH1266596.1"/>
    </source>
</evidence>
<dbReference type="PANTHER" id="PTHR47027:SF27">
    <property type="entry name" value="REVERSE TRANSCRIPTASE DOMAIN-CONTAINING PROTEIN"/>
    <property type="match status" value="1"/>
</dbReference>
<dbReference type="Gene3D" id="3.20.20.80">
    <property type="entry name" value="Glycosidases"/>
    <property type="match status" value="1"/>
</dbReference>
<dbReference type="InterPro" id="IPR002861">
    <property type="entry name" value="Reeler_dom"/>
</dbReference>
<dbReference type="InterPro" id="IPR043502">
    <property type="entry name" value="DNA/RNA_pol_sf"/>
</dbReference>
<dbReference type="InterPro" id="IPR042307">
    <property type="entry name" value="Reeler_sf"/>
</dbReference>
<comment type="similarity">
    <text evidence="1">Belongs to the FRRS1 family.</text>
</comment>
<dbReference type="OrthoDB" id="5959200at2759"/>
<dbReference type="FunFam" id="2.60.40.4060:FF:000003">
    <property type="entry name" value="Ferric chelate reductase 1"/>
    <property type="match status" value="1"/>
</dbReference>